<dbReference type="NCBIfam" id="TIGR02937">
    <property type="entry name" value="sigma70-ECF"/>
    <property type="match status" value="1"/>
</dbReference>
<organism evidence="7 8">
    <name type="scientific">Pontibacter populi</name>
    <dbReference type="NCBI Taxonomy" id="890055"/>
    <lineage>
        <taxon>Bacteria</taxon>
        <taxon>Pseudomonadati</taxon>
        <taxon>Bacteroidota</taxon>
        <taxon>Cytophagia</taxon>
        <taxon>Cytophagales</taxon>
        <taxon>Hymenobacteraceae</taxon>
        <taxon>Pontibacter</taxon>
    </lineage>
</organism>
<evidence type="ECO:0000313" key="7">
    <source>
        <dbReference type="EMBL" id="MBW3365042.1"/>
    </source>
</evidence>
<dbReference type="Gene3D" id="1.10.1740.10">
    <property type="match status" value="1"/>
</dbReference>
<evidence type="ECO:0000259" key="6">
    <source>
        <dbReference type="Pfam" id="PF08281"/>
    </source>
</evidence>
<dbReference type="InterPro" id="IPR014284">
    <property type="entry name" value="RNA_pol_sigma-70_dom"/>
</dbReference>
<dbReference type="SUPFAM" id="SSF88946">
    <property type="entry name" value="Sigma2 domain of RNA polymerase sigma factors"/>
    <property type="match status" value="1"/>
</dbReference>
<dbReference type="InterPro" id="IPR013325">
    <property type="entry name" value="RNA_pol_sigma_r2"/>
</dbReference>
<evidence type="ECO:0000256" key="1">
    <source>
        <dbReference type="ARBA" id="ARBA00010641"/>
    </source>
</evidence>
<dbReference type="InterPro" id="IPR013249">
    <property type="entry name" value="RNA_pol_sigma70_r4_t2"/>
</dbReference>
<dbReference type="Gene3D" id="1.10.10.10">
    <property type="entry name" value="Winged helix-like DNA-binding domain superfamily/Winged helix DNA-binding domain"/>
    <property type="match status" value="1"/>
</dbReference>
<keyword evidence="2" id="KW-0805">Transcription regulation</keyword>
<dbReference type="Pfam" id="PF04542">
    <property type="entry name" value="Sigma70_r2"/>
    <property type="match status" value="1"/>
</dbReference>
<comment type="caution">
    <text evidence="7">The sequence shown here is derived from an EMBL/GenBank/DDBJ whole genome shotgun (WGS) entry which is preliminary data.</text>
</comment>
<evidence type="ECO:0000313" key="8">
    <source>
        <dbReference type="Proteomes" id="UP000774935"/>
    </source>
</evidence>
<sequence length="229" mass="26520">MRTINLANVSGEAELSDEAVVSRVLAGEVSLYELLMRRHNQKLYRAIRSYLKNEQEVEDAMQDTYLKGYEKLYQFRHDAQFSTWLIRIGINTALAKLRENRRVFPFSLLVDQPADISNILTQTNFMSPEHIAIQQEVKQLLEKAIDSIPEKYRIIYTLREVEGMPVSEITQCLDLSESNVKVRLHRAKAMLKDSLFKLSATRDVFEFGNKRCDAIVEHVMKNLPADKKL</sequence>
<name>A0ABS6XAW3_9BACT</name>
<feature type="domain" description="RNA polymerase sigma-70 region 2" evidence="5">
    <location>
        <begin position="35"/>
        <end position="102"/>
    </location>
</feature>
<evidence type="ECO:0000256" key="3">
    <source>
        <dbReference type="ARBA" id="ARBA00023082"/>
    </source>
</evidence>
<dbReference type="Proteomes" id="UP000774935">
    <property type="component" value="Unassembled WGS sequence"/>
</dbReference>
<dbReference type="InterPro" id="IPR013324">
    <property type="entry name" value="RNA_pol_sigma_r3/r4-like"/>
</dbReference>
<feature type="domain" description="RNA polymerase sigma factor 70 region 4 type 2" evidence="6">
    <location>
        <begin position="139"/>
        <end position="191"/>
    </location>
</feature>
<comment type="similarity">
    <text evidence="1">Belongs to the sigma-70 factor family. ECF subfamily.</text>
</comment>
<dbReference type="InterPro" id="IPR039425">
    <property type="entry name" value="RNA_pol_sigma-70-like"/>
</dbReference>
<dbReference type="EMBL" id="JAHWXQ010000002">
    <property type="protein sequence ID" value="MBW3365042.1"/>
    <property type="molecule type" value="Genomic_DNA"/>
</dbReference>
<gene>
    <name evidence="7" type="ORF">KYK27_08305</name>
</gene>
<dbReference type="Pfam" id="PF08281">
    <property type="entry name" value="Sigma70_r4_2"/>
    <property type="match status" value="1"/>
</dbReference>
<proteinExistence type="inferred from homology"/>
<keyword evidence="8" id="KW-1185">Reference proteome</keyword>
<dbReference type="InterPro" id="IPR036388">
    <property type="entry name" value="WH-like_DNA-bd_sf"/>
</dbReference>
<dbReference type="CDD" id="cd06171">
    <property type="entry name" value="Sigma70_r4"/>
    <property type="match status" value="1"/>
</dbReference>
<protein>
    <submittedName>
        <fullName evidence="7">RNA polymerase sigma factor</fullName>
    </submittedName>
</protein>
<reference evidence="7 8" key="1">
    <citation type="submission" date="2021-07" db="EMBL/GenBank/DDBJ databases">
        <authorList>
            <person name="Kim M.K."/>
        </authorList>
    </citation>
    <scope>NUCLEOTIDE SEQUENCE [LARGE SCALE GENOMIC DNA]</scope>
    <source>
        <strain evidence="7 8">HLY7-15</strain>
    </source>
</reference>
<dbReference type="NCBIfam" id="NF008888">
    <property type="entry name" value="PRK11922.1"/>
    <property type="match status" value="1"/>
</dbReference>
<evidence type="ECO:0000259" key="5">
    <source>
        <dbReference type="Pfam" id="PF04542"/>
    </source>
</evidence>
<keyword evidence="3" id="KW-0731">Sigma factor</keyword>
<evidence type="ECO:0000256" key="4">
    <source>
        <dbReference type="ARBA" id="ARBA00023163"/>
    </source>
</evidence>
<evidence type="ECO:0000256" key="2">
    <source>
        <dbReference type="ARBA" id="ARBA00023015"/>
    </source>
</evidence>
<dbReference type="PANTHER" id="PTHR43133">
    <property type="entry name" value="RNA POLYMERASE ECF-TYPE SIGMA FACTO"/>
    <property type="match status" value="1"/>
</dbReference>
<dbReference type="RefSeq" id="WP_199109569.1">
    <property type="nucleotide sequence ID" value="NZ_JAHWXQ010000002.1"/>
</dbReference>
<accession>A0ABS6XAW3</accession>
<dbReference type="PANTHER" id="PTHR43133:SF51">
    <property type="entry name" value="RNA POLYMERASE SIGMA FACTOR"/>
    <property type="match status" value="1"/>
</dbReference>
<dbReference type="InterPro" id="IPR007627">
    <property type="entry name" value="RNA_pol_sigma70_r2"/>
</dbReference>
<dbReference type="SUPFAM" id="SSF88659">
    <property type="entry name" value="Sigma3 and sigma4 domains of RNA polymerase sigma factors"/>
    <property type="match status" value="1"/>
</dbReference>
<keyword evidence="4" id="KW-0804">Transcription</keyword>